<reference evidence="10 11" key="1">
    <citation type="submission" date="2024-06" db="EMBL/GenBank/DDBJ databases">
        <title>Genomic Encyclopedia of Type Strains, Phase IV (KMG-IV): sequencing the most valuable type-strain genomes for metagenomic binning, comparative biology and taxonomic classification.</title>
        <authorList>
            <person name="Goeker M."/>
        </authorList>
    </citation>
    <scope>NUCLEOTIDE SEQUENCE [LARGE SCALE GENOMIC DNA]</scope>
    <source>
        <strain evidence="10 11">DSM 19261</strain>
    </source>
</reference>
<evidence type="ECO:0000256" key="5">
    <source>
        <dbReference type="ARBA" id="ARBA00022989"/>
    </source>
</evidence>
<feature type="region of interest" description="Disordered" evidence="7">
    <location>
        <begin position="240"/>
        <end position="264"/>
    </location>
</feature>
<dbReference type="Proteomes" id="UP001549200">
    <property type="component" value="Unassembled WGS sequence"/>
</dbReference>
<evidence type="ECO:0000313" key="10">
    <source>
        <dbReference type="EMBL" id="MET3569632.1"/>
    </source>
</evidence>
<evidence type="ECO:0000256" key="3">
    <source>
        <dbReference type="ARBA" id="ARBA00022475"/>
    </source>
</evidence>
<comment type="caution">
    <text evidence="10">The sequence shown here is derived from an EMBL/GenBank/DDBJ whole genome shotgun (WGS) entry which is preliminary data.</text>
</comment>
<dbReference type="PANTHER" id="PTHR32309:SF13">
    <property type="entry name" value="FERRIC ENTEROBACTIN TRANSPORT PROTEIN FEPE"/>
    <property type="match status" value="1"/>
</dbReference>
<keyword evidence="5 8" id="KW-1133">Transmembrane helix</keyword>
<evidence type="ECO:0000313" key="11">
    <source>
        <dbReference type="Proteomes" id="UP001549200"/>
    </source>
</evidence>
<evidence type="ECO:0000259" key="9">
    <source>
        <dbReference type="Pfam" id="PF02706"/>
    </source>
</evidence>
<keyword evidence="4 8" id="KW-0812">Transmembrane</keyword>
<evidence type="ECO:0000256" key="1">
    <source>
        <dbReference type="ARBA" id="ARBA00004651"/>
    </source>
</evidence>
<sequence length="264" mass="28960">MEKVTAMENNIYEDRNENEIEIDILELLFVFKKKAWVIILAALAGCLGSGIYSKMILKPVYTSTSMVYVLSKETTLTSLADLQIGSQLTKDYSVMITSRPVLEQVIENQGLNLSYTQLKNMIRISNPADTRILNMSVSDTDPVRAKAIVDAVAKASSDYIGDIMEMIPPKIIENGVVPSVPTSPNIKKNAALGGLAMIVAACGIISLQVIMNDTIRSEEDVSRYLGISVLAAIPENGEAENNPLVQKNKRKKSRKKQKPISKKG</sequence>
<comment type="subcellular location">
    <subcellularLocation>
        <location evidence="1">Cell membrane</location>
        <topology evidence="1">Multi-pass membrane protein</topology>
    </subcellularLocation>
</comment>
<dbReference type="Pfam" id="PF02706">
    <property type="entry name" value="Wzz"/>
    <property type="match status" value="1"/>
</dbReference>
<dbReference type="PANTHER" id="PTHR32309">
    <property type="entry name" value="TYROSINE-PROTEIN KINASE"/>
    <property type="match status" value="1"/>
</dbReference>
<feature type="transmembrane region" description="Helical" evidence="8">
    <location>
        <begin position="190"/>
        <end position="211"/>
    </location>
</feature>
<dbReference type="EMBL" id="JBEPLZ010000004">
    <property type="protein sequence ID" value="MET3569632.1"/>
    <property type="molecule type" value="Genomic_DNA"/>
</dbReference>
<evidence type="ECO:0000256" key="7">
    <source>
        <dbReference type="SAM" id="MobiDB-lite"/>
    </source>
</evidence>
<evidence type="ECO:0000256" key="8">
    <source>
        <dbReference type="SAM" id="Phobius"/>
    </source>
</evidence>
<dbReference type="InterPro" id="IPR050445">
    <property type="entry name" value="Bact_polysacc_biosynth/exp"/>
</dbReference>
<feature type="transmembrane region" description="Helical" evidence="8">
    <location>
        <begin position="35"/>
        <end position="57"/>
    </location>
</feature>
<name>A0ABV2FUV4_9FIRM</name>
<keyword evidence="6 8" id="KW-0472">Membrane</keyword>
<gene>
    <name evidence="10" type="ORF">ABID13_001259</name>
</gene>
<proteinExistence type="inferred from homology"/>
<evidence type="ECO:0000256" key="4">
    <source>
        <dbReference type="ARBA" id="ARBA00022692"/>
    </source>
</evidence>
<protein>
    <submittedName>
        <fullName evidence="10">Capsular polysaccharide biosynthesis protein</fullName>
    </submittedName>
</protein>
<evidence type="ECO:0000256" key="6">
    <source>
        <dbReference type="ARBA" id="ARBA00023136"/>
    </source>
</evidence>
<keyword evidence="11" id="KW-1185">Reference proteome</keyword>
<evidence type="ECO:0000256" key="2">
    <source>
        <dbReference type="ARBA" id="ARBA00006683"/>
    </source>
</evidence>
<organism evidence="10 11">
    <name type="scientific">Enterocloster citroniae</name>
    <dbReference type="NCBI Taxonomy" id="358743"/>
    <lineage>
        <taxon>Bacteria</taxon>
        <taxon>Bacillati</taxon>
        <taxon>Bacillota</taxon>
        <taxon>Clostridia</taxon>
        <taxon>Lachnospirales</taxon>
        <taxon>Lachnospiraceae</taxon>
        <taxon>Enterocloster</taxon>
    </lineage>
</organism>
<feature type="domain" description="Polysaccharide chain length determinant N-terminal" evidence="9">
    <location>
        <begin position="21"/>
        <end position="108"/>
    </location>
</feature>
<keyword evidence="3" id="KW-1003">Cell membrane</keyword>
<comment type="similarity">
    <text evidence="2">Belongs to the CpsC/CapA family.</text>
</comment>
<dbReference type="InterPro" id="IPR003856">
    <property type="entry name" value="LPS_length_determ_N"/>
</dbReference>
<feature type="compositionally biased region" description="Basic residues" evidence="7">
    <location>
        <begin position="247"/>
        <end position="264"/>
    </location>
</feature>
<accession>A0ABV2FUV4</accession>